<accession>A0ACB8UD25</accession>
<proteinExistence type="predicted"/>
<organism evidence="1 2">
    <name type="scientific">Irpex rosettiformis</name>
    <dbReference type="NCBI Taxonomy" id="378272"/>
    <lineage>
        <taxon>Eukaryota</taxon>
        <taxon>Fungi</taxon>
        <taxon>Dikarya</taxon>
        <taxon>Basidiomycota</taxon>
        <taxon>Agaricomycotina</taxon>
        <taxon>Agaricomycetes</taxon>
        <taxon>Polyporales</taxon>
        <taxon>Irpicaceae</taxon>
        <taxon>Irpex</taxon>
    </lineage>
</organism>
<protein>
    <submittedName>
        <fullName evidence="1">Uncharacterized protein</fullName>
    </submittedName>
</protein>
<gene>
    <name evidence="1" type="ORF">BDY19DRAFT_990715</name>
</gene>
<dbReference type="Proteomes" id="UP001055072">
    <property type="component" value="Unassembled WGS sequence"/>
</dbReference>
<keyword evidence="2" id="KW-1185">Reference proteome</keyword>
<sequence length="75" mass="8316">MSALLRASLRQIPATRGVASRRFMSAEAEKGWHIPFNYYKSKPVFGLKVASYLIFGFSIPFVASVYQLRKSGGSA</sequence>
<evidence type="ECO:0000313" key="2">
    <source>
        <dbReference type="Proteomes" id="UP001055072"/>
    </source>
</evidence>
<comment type="caution">
    <text evidence="1">The sequence shown here is derived from an EMBL/GenBank/DDBJ whole genome shotgun (WGS) entry which is preliminary data.</text>
</comment>
<reference evidence="1" key="1">
    <citation type="journal article" date="2021" name="Environ. Microbiol.">
        <title>Gene family expansions and transcriptome signatures uncover fungal adaptations to wood decay.</title>
        <authorList>
            <person name="Hage H."/>
            <person name="Miyauchi S."/>
            <person name="Viragh M."/>
            <person name="Drula E."/>
            <person name="Min B."/>
            <person name="Chaduli D."/>
            <person name="Navarro D."/>
            <person name="Favel A."/>
            <person name="Norest M."/>
            <person name="Lesage-Meessen L."/>
            <person name="Balint B."/>
            <person name="Merenyi Z."/>
            <person name="de Eugenio L."/>
            <person name="Morin E."/>
            <person name="Martinez A.T."/>
            <person name="Baldrian P."/>
            <person name="Stursova M."/>
            <person name="Martinez M.J."/>
            <person name="Novotny C."/>
            <person name="Magnuson J.K."/>
            <person name="Spatafora J.W."/>
            <person name="Maurice S."/>
            <person name="Pangilinan J."/>
            <person name="Andreopoulos W."/>
            <person name="LaButti K."/>
            <person name="Hundley H."/>
            <person name="Na H."/>
            <person name="Kuo A."/>
            <person name="Barry K."/>
            <person name="Lipzen A."/>
            <person name="Henrissat B."/>
            <person name="Riley R."/>
            <person name="Ahrendt S."/>
            <person name="Nagy L.G."/>
            <person name="Grigoriev I.V."/>
            <person name="Martin F."/>
            <person name="Rosso M.N."/>
        </authorList>
    </citation>
    <scope>NUCLEOTIDE SEQUENCE</scope>
    <source>
        <strain evidence="1">CBS 384.51</strain>
    </source>
</reference>
<dbReference type="EMBL" id="MU274904">
    <property type="protein sequence ID" value="KAI0091959.1"/>
    <property type="molecule type" value="Genomic_DNA"/>
</dbReference>
<evidence type="ECO:0000313" key="1">
    <source>
        <dbReference type="EMBL" id="KAI0091959.1"/>
    </source>
</evidence>
<name>A0ACB8UD25_9APHY</name>